<dbReference type="EMBL" id="HM199967">
    <property type="protein sequence ID" value="ADM75651.1"/>
    <property type="molecule type" value="mRNA"/>
</dbReference>
<dbReference type="EMBL" id="HM199945">
    <property type="protein sequence ID" value="ADM75629.1"/>
    <property type="molecule type" value="mRNA"/>
</dbReference>
<evidence type="ECO:0000313" key="7">
    <source>
        <dbReference type="EMBL" id="ADM75635.1"/>
    </source>
</evidence>
<evidence type="ECO:0000313" key="34">
    <source>
        <dbReference type="EMBL" id="ADM75663.1"/>
    </source>
</evidence>
<evidence type="ECO:0000313" key="8">
    <source>
        <dbReference type="EMBL" id="ADM75636.1"/>
    </source>
</evidence>
<dbReference type="EMBL" id="HM199962">
    <property type="protein sequence ID" value="ADM75646.1"/>
    <property type="molecule type" value="mRNA"/>
</dbReference>
<dbReference type="EMBL" id="HM199968">
    <property type="protein sequence ID" value="ADM75652.1"/>
    <property type="molecule type" value="mRNA"/>
</dbReference>
<dbReference type="EMBL" id="HM199975">
    <property type="protein sequence ID" value="ADM75659.1"/>
    <property type="molecule type" value="mRNA"/>
</dbReference>
<organism evidence="1">
    <name type="scientific">Picea sitchensis</name>
    <name type="common">Sitka spruce</name>
    <name type="synonym">Pinus sitchensis</name>
    <dbReference type="NCBI Taxonomy" id="3332"/>
    <lineage>
        <taxon>Eukaryota</taxon>
        <taxon>Viridiplantae</taxon>
        <taxon>Streptophyta</taxon>
        <taxon>Embryophyta</taxon>
        <taxon>Tracheophyta</taxon>
        <taxon>Spermatophyta</taxon>
        <taxon>Pinopsida</taxon>
        <taxon>Pinidae</taxon>
        <taxon>Conifers I</taxon>
        <taxon>Pinales</taxon>
        <taxon>Pinaceae</taxon>
        <taxon>Picea</taxon>
    </lineage>
</organism>
<dbReference type="EMBL" id="HM199946">
    <property type="protein sequence ID" value="ADM75630.1"/>
    <property type="molecule type" value="mRNA"/>
</dbReference>
<dbReference type="EMBL" id="HM199972">
    <property type="protein sequence ID" value="ADM75656.1"/>
    <property type="molecule type" value="mRNA"/>
</dbReference>
<evidence type="ECO:0000313" key="35">
    <source>
        <dbReference type="EMBL" id="ADM75664.1"/>
    </source>
</evidence>
<evidence type="ECO:0000313" key="29">
    <source>
        <dbReference type="EMBL" id="ADM75658.1"/>
    </source>
</evidence>
<evidence type="ECO:0000313" key="28">
    <source>
        <dbReference type="EMBL" id="ADM75657.1"/>
    </source>
</evidence>
<dbReference type="EMBL" id="HM199948">
    <property type="protein sequence ID" value="ADM75632.1"/>
    <property type="molecule type" value="mRNA"/>
</dbReference>
<evidence type="ECO:0000313" key="3">
    <source>
        <dbReference type="EMBL" id="ADM75631.1"/>
    </source>
</evidence>
<evidence type="ECO:0000313" key="10">
    <source>
        <dbReference type="EMBL" id="ADM75638.1"/>
    </source>
</evidence>
<evidence type="ECO:0000313" key="38">
    <source>
        <dbReference type="EMBL" id="ADM75667.1"/>
    </source>
</evidence>
<evidence type="ECO:0000313" key="6">
    <source>
        <dbReference type="EMBL" id="ADM75634.1"/>
    </source>
</evidence>
<evidence type="ECO:0000313" key="22">
    <source>
        <dbReference type="EMBL" id="ADM75650.1"/>
    </source>
</evidence>
<evidence type="ECO:0000313" key="21">
    <source>
        <dbReference type="EMBL" id="ADM75649.1"/>
    </source>
</evidence>
<evidence type="ECO:0000313" key="36">
    <source>
        <dbReference type="EMBL" id="ADM75665.1"/>
    </source>
</evidence>
<dbReference type="EMBL" id="HM199966">
    <property type="protein sequence ID" value="ADM75650.1"/>
    <property type="molecule type" value="mRNA"/>
</dbReference>
<dbReference type="EMBL" id="HM199979">
    <property type="protein sequence ID" value="ADM75663.1"/>
    <property type="molecule type" value="mRNA"/>
</dbReference>
<dbReference type="EMBL" id="HM199964">
    <property type="protein sequence ID" value="ADM75648.1"/>
    <property type="molecule type" value="mRNA"/>
</dbReference>
<evidence type="ECO:0000313" key="23">
    <source>
        <dbReference type="EMBL" id="ADM75651.1"/>
    </source>
</evidence>
<evidence type="ECO:0000313" key="14">
    <source>
        <dbReference type="EMBL" id="ADM75642.1"/>
    </source>
</evidence>
<evidence type="ECO:0000313" key="17">
    <source>
        <dbReference type="EMBL" id="ADM75645.1"/>
    </source>
</evidence>
<dbReference type="EMBL" id="HM199970">
    <property type="protein sequence ID" value="ADM75654.1"/>
    <property type="molecule type" value="mRNA"/>
</dbReference>
<evidence type="ECO:0000313" key="2">
    <source>
        <dbReference type="EMBL" id="ADM75630.1"/>
    </source>
</evidence>
<evidence type="ECO:0000313" key="15">
    <source>
        <dbReference type="EMBL" id="ADM75643.1"/>
    </source>
</evidence>
<evidence type="ECO:0000313" key="43">
    <source>
        <dbReference type="EMBL" id="ADM75672.1"/>
    </source>
</evidence>
<feature type="non-terminal residue" evidence="1">
    <location>
        <position position="1"/>
    </location>
</feature>
<proteinExistence type="evidence at transcript level"/>
<evidence type="ECO:0000313" key="9">
    <source>
        <dbReference type="EMBL" id="ADM75637.1"/>
    </source>
</evidence>
<dbReference type="EMBL" id="HM199973">
    <property type="protein sequence ID" value="ADM75657.1"/>
    <property type="molecule type" value="mRNA"/>
</dbReference>
<dbReference type="EMBL" id="HM199950">
    <property type="protein sequence ID" value="ADM75634.1"/>
    <property type="molecule type" value="mRNA"/>
</dbReference>
<sequence length="41" mass="4591">GKLALTLTQVLHEGEYDGDFPLDGVQSGRIFLHLKWTPQPI</sequence>
<dbReference type="EMBL" id="HM199977">
    <property type="protein sequence ID" value="ADM75661.1"/>
    <property type="molecule type" value="mRNA"/>
</dbReference>
<evidence type="ECO:0000313" key="39">
    <source>
        <dbReference type="EMBL" id="ADM75668.1"/>
    </source>
</evidence>
<evidence type="ECO:0000313" key="11">
    <source>
        <dbReference type="EMBL" id="ADM75639.1"/>
    </source>
</evidence>
<name>E0ZBA4_PICSI</name>
<dbReference type="EMBL" id="HM199951">
    <property type="protein sequence ID" value="ADM75635.1"/>
    <property type="molecule type" value="mRNA"/>
</dbReference>
<evidence type="ECO:0000313" key="33">
    <source>
        <dbReference type="EMBL" id="ADM75662.1"/>
    </source>
</evidence>
<dbReference type="EMBL" id="HM199960">
    <property type="protein sequence ID" value="ADM75644.1"/>
    <property type="molecule type" value="mRNA"/>
</dbReference>
<evidence type="ECO:0000313" key="32">
    <source>
        <dbReference type="EMBL" id="ADM75661.1"/>
    </source>
</evidence>
<evidence type="ECO:0000313" key="31">
    <source>
        <dbReference type="EMBL" id="ADM75660.1"/>
    </source>
</evidence>
<dbReference type="AlphaFoldDB" id="E0ZBA4"/>
<evidence type="ECO:0000313" key="16">
    <source>
        <dbReference type="EMBL" id="ADM75644.1"/>
    </source>
</evidence>
<evidence type="ECO:0000313" key="12">
    <source>
        <dbReference type="EMBL" id="ADM75640.1"/>
    </source>
</evidence>
<dbReference type="EMBL" id="HM199981">
    <property type="protein sequence ID" value="ADM75665.1"/>
    <property type="molecule type" value="mRNA"/>
</dbReference>
<dbReference type="EMBL" id="HM199952">
    <property type="protein sequence ID" value="ADM75636.1"/>
    <property type="molecule type" value="mRNA"/>
</dbReference>
<dbReference type="EMBL" id="HM199965">
    <property type="protein sequence ID" value="ADM75649.1"/>
    <property type="molecule type" value="mRNA"/>
</dbReference>
<dbReference type="EMBL" id="HM199959">
    <property type="protein sequence ID" value="ADM75643.1"/>
    <property type="molecule type" value="mRNA"/>
</dbReference>
<dbReference type="EMBL" id="HM199963">
    <property type="protein sequence ID" value="ADM75647.1"/>
    <property type="molecule type" value="mRNA"/>
</dbReference>
<dbReference type="EMBL" id="HM199961">
    <property type="protein sequence ID" value="ADM75645.1"/>
    <property type="molecule type" value="mRNA"/>
</dbReference>
<dbReference type="EMBL" id="HM199956">
    <property type="protein sequence ID" value="ADM75640.1"/>
    <property type="molecule type" value="mRNA"/>
</dbReference>
<evidence type="ECO:0000313" key="27">
    <source>
        <dbReference type="EMBL" id="ADM75656.1"/>
    </source>
</evidence>
<dbReference type="EMBL" id="HM199985">
    <property type="protein sequence ID" value="ADM75669.1"/>
    <property type="molecule type" value="mRNA"/>
</dbReference>
<evidence type="ECO:0000313" key="26">
    <source>
        <dbReference type="EMBL" id="ADM75655.1"/>
    </source>
</evidence>
<dbReference type="EMBL" id="HM199987">
    <property type="protein sequence ID" value="ADM75671.1"/>
    <property type="molecule type" value="mRNA"/>
</dbReference>
<dbReference type="EMBL" id="HM199957">
    <property type="protein sequence ID" value="ADM75641.1"/>
    <property type="molecule type" value="mRNA"/>
</dbReference>
<evidence type="ECO:0000313" key="24">
    <source>
        <dbReference type="EMBL" id="ADM75652.1"/>
    </source>
</evidence>
<evidence type="ECO:0000313" key="42">
    <source>
        <dbReference type="EMBL" id="ADM75671.1"/>
    </source>
</evidence>
<dbReference type="EMBL" id="HM199953">
    <property type="protein sequence ID" value="ADM75637.1"/>
    <property type="molecule type" value="mRNA"/>
</dbReference>
<evidence type="ECO:0000313" key="18">
    <source>
        <dbReference type="EMBL" id="ADM75646.1"/>
    </source>
</evidence>
<dbReference type="EMBL" id="HM199986">
    <property type="protein sequence ID" value="ADM75670.1"/>
    <property type="molecule type" value="mRNA"/>
</dbReference>
<evidence type="ECO:0000313" key="13">
    <source>
        <dbReference type="EMBL" id="ADM75641.1"/>
    </source>
</evidence>
<dbReference type="EMBL" id="HM199974">
    <property type="protein sequence ID" value="ADM75658.1"/>
    <property type="molecule type" value="mRNA"/>
</dbReference>
<evidence type="ECO:0000313" key="40">
    <source>
        <dbReference type="EMBL" id="ADM75669.1"/>
    </source>
</evidence>
<evidence type="ECO:0000313" key="20">
    <source>
        <dbReference type="EMBL" id="ADM75648.1"/>
    </source>
</evidence>
<dbReference type="EMBL" id="HM199947">
    <property type="protein sequence ID" value="ADM75631.1"/>
    <property type="molecule type" value="mRNA"/>
</dbReference>
<protein>
    <submittedName>
        <fullName evidence="1">C2 domain-containing protein-like protein</fullName>
    </submittedName>
</protein>
<evidence type="ECO:0000313" key="30">
    <source>
        <dbReference type="EMBL" id="ADM75659.1"/>
    </source>
</evidence>
<accession>E0ZBA4</accession>
<dbReference type="EMBL" id="HM199982">
    <property type="protein sequence ID" value="ADM75666.1"/>
    <property type="molecule type" value="mRNA"/>
</dbReference>
<dbReference type="EMBL" id="HM199988">
    <property type="protein sequence ID" value="ADM75672.1"/>
    <property type="molecule type" value="mRNA"/>
</dbReference>
<evidence type="ECO:0000313" key="1">
    <source>
        <dbReference type="EMBL" id="ADM75629.1"/>
    </source>
</evidence>
<dbReference type="EMBL" id="HM199949">
    <property type="protein sequence ID" value="ADM75633.1"/>
    <property type="molecule type" value="mRNA"/>
</dbReference>
<evidence type="ECO:0000313" key="25">
    <source>
        <dbReference type="EMBL" id="ADM75654.1"/>
    </source>
</evidence>
<dbReference type="EMBL" id="HM199980">
    <property type="protein sequence ID" value="ADM75664.1"/>
    <property type="molecule type" value="mRNA"/>
</dbReference>
<dbReference type="EMBL" id="HM199955">
    <property type="protein sequence ID" value="ADM75639.1"/>
    <property type="molecule type" value="mRNA"/>
</dbReference>
<dbReference type="EMBL" id="HM199976">
    <property type="protein sequence ID" value="ADM75660.1"/>
    <property type="molecule type" value="mRNA"/>
</dbReference>
<dbReference type="EMBL" id="HM199983">
    <property type="protein sequence ID" value="ADM75667.1"/>
    <property type="molecule type" value="mRNA"/>
</dbReference>
<evidence type="ECO:0000313" key="5">
    <source>
        <dbReference type="EMBL" id="ADM75633.1"/>
    </source>
</evidence>
<evidence type="ECO:0000313" key="19">
    <source>
        <dbReference type="EMBL" id="ADM75647.1"/>
    </source>
</evidence>
<dbReference type="EMBL" id="HM199978">
    <property type="protein sequence ID" value="ADM75662.1"/>
    <property type="molecule type" value="mRNA"/>
</dbReference>
<dbReference type="EMBL" id="HM199954">
    <property type="protein sequence ID" value="ADM75638.1"/>
    <property type="molecule type" value="mRNA"/>
</dbReference>
<dbReference type="EMBL" id="HM199958">
    <property type="protein sequence ID" value="ADM75642.1"/>
    <property type="molecule type" value="mRNA"/>
</dbReference>
<evidence type="ECO:0000313" key="4">
    <source>
        <dbReference type="EMBL" id="ADM75632.1"/>
    </source>
</evidence>
<reference evidence="1" key="1">
    <citation type="journal article" date="2010" name="Mol. Ecol.">
        <title>Postglacial history of a widespread conifer produces inverse clines in selective neutrality tests.</title>
        <authorList>
            <person name="Holliday J.A."/>
            <person name="Yuen M."/>
            <person name="Ritland K."/>
            <person name="Aitken S.N."/>
        </authorList>
    </citation>
    <scope>NUCLEOTIDE SEQUENCE</scope>
    <source>
        <strain evidence="1">CR100</strain>
        <strain evidence="2">CR101</strain>
        <strain evidence="3">CR200</strain>
        <strain evidence="4">CR201</strain>
        <strain evidence="5">CR300</strain>
        <strain evidence="6">CR301</strain>
        <strain evidence="7">CR400</strain>
        <strain evidence="8">CR401</strain>
        <strain evidence="9">KD100</strain>
        <strain evidence="10">KD101</strain>
        <strain evidence="11">KD200</strain>
        <strain evidence="12">KD201</strain>
        <strain evidence="13">KD300</strain>
        <strain evidence="14">KD301</strain>
        <strain evidence="15">KD400</strain>
        <strain evidence="16">KD401</strain>
        <strain evidence="17">PR200</strain>
        <strain evidence="18">PR201</strain>
        <strain evidence="19">PR300</strain>
        <strain evidence="20">PR301</strain>
        <strain evidence="21">PR400</strain>
        <strain evidence="22">PR401</strain>
        <strain evidence="23">RW100</strain>
        <strain evidence="24">RW101</strain>
        <strain evidence="25">RW201</strain>
        <strain evidence="26">RW300</strain>
        <strain evidence="27">RW301</strain>
        <strain evidence="28">RW400</strain>
        <strain evidence="29">RW401</strain>
        <strain evidence="30">VA100</strain>
        <strain evidence="31">VA101</strain>
        <strain evidence="32">VA200</strain>
        <strain evidence="33">VA201</strain>
        <strain evidence="34">VA300</strain>
        <strain evidence="35">VA301</strain>
        <strain evidence="36">VA400</strain>
        <strain evidence="37">VA401</strain>
        <strain evidence="38">VD200</strain>
        <strain evidence="39">VD201</strain>
        <strain evidence="40">VD300</strain>
        <strain evidence="41">VD301</strain>
        <strain evidence="42">VD400</strain>
        <strain evidence="43">VD401</strain>
    </source>
</reference>
<dbReference type="EMBL" id="HM199971">
    <property type="protein sequence ID" value="ADM75655.1"/>
    <property type="molecule type" value="mRNA"/>
</dbReference>
<dbReference type="EMBL" id="HM199984">
    <property type="protein sequence ID" value="ADM75668.1"/>
    <property type="molecule type" value="mRNA"/>
</dbReference>
<evidence type="ECO:0000313" key="37">
    <source>
        <dbReference type="EMBL" id="ADM75666.1"/>
    </source>
</evidence>
<evidence type="ECO:0000313" key="41">
    <source>
        <dbReference type="EMBL" id="ADM75670.1"/>
    </source>
</evidence>